<reference evidence="1 2" key="1">
    <citation type="submission" date="2017-04" db="EMBL/GenBank/DDBJ databases">
        <authorList>
            <person name="Afonso C.L."/>
            <person name="Miller P.J."/>
            <person name="Scott M.A."/>
            <person name="Spackman E."/>
            <person name="Goraichik I."/>
            <person name="Dimitrov K.M."/>
            <person name="Suarez D.L."/>
            <person name="Swayne D.E."/>
        </authorList>
    </citation>
    <scope>NUCLEOTIDE SEQUENCE [LARGE SCALE GENOMIC DNA]</scope>
    <source>
        <strain evidence="1 2">KR-140</strain>
    </source>
</reference>
<sequence>MTAPPVPTFGLDNGRPLVFGLPSGRYELVSSTGAFPLPAFIAQEDESLESGDALHQAPASPGGVRAGFGMWKPLVLNFGTEAASINGLLEFGTEALAVAWKRAFLAAARNSLPFQRIRDTVTSEEYDGWVSKAVVKRQRLGSLLKLSFTFSALDSHAWLSTLRVINGNPAVCPNGAAEPAYPYITCTATGPVVTISDGTRTLTINTTAGHVITADSGRADGETKDNGELADVRGRYPRIAPGGSTITVTGASGVQVRYREPAFGTPDIEPPEGAGLVWQEKEW</sequence>
<gene>
    <name evidence="1" type="ORF">SAMN00790413_00313</name>
</gene>
<dbReference type="OrthoDB" id="9804559at2"/>
<organism evidence="1 2">
    <name type="scientific">Deinococcus hopiensis KR-140</name>
    <dbReference type="NCBI Taxonomy" id="695939"/>
    <lineage>
        <taxon>Bacteria</taxon>
        <taxon>Thermotogati</taxon>
        <taxon>Deinococcota</taxon>
        <taxon>Deinococci</taxon>
        <taxon>Deinococcales</taxon>
        <taxon>Deinococcaceae</taxon>
        <taxon>Deinococcus</taxon>
    </lineage>
</organism>
<evidence type="ECO:0000313" key="2">
    <source>
        <dbReference type="Proteomes" id="UP000192582"/>
    </source>
</evidence>
<name>A0A1W1V776_9DEIO</name>
<evidence type="ECO:0000313" key="1">
    <source>
        <dbReference type="EMBL" id="SMB89212.1"/>
    </source>
</evidence>
<protein>
    <submittedName>
        <fullName evidence="1">Uncharacterized protein</fullName>
    </submittedName>
</protein>
<keyword evidence="2" id="KW-1185">Reference proteome</keyword>
<dbReference type="STRING" id="695939.SAMN00790413_00313"/>
<accession>A0A1W1V776</accession>
<dbReference type="AlphaFoldDB" id="A0A1W1V776"/>
<dbReference type="RefSeq" id="WP_084048009.1">
    <property type="nucleotide sequence ID" value="NZ_FWWU01000009.1"/>
</dbReference>
<proteinExistence type="predicted"/>
<dbReference type="EMBL" id="FWWU01000009">
    <property type="protein sequence ID" value="SMB89212.1"/>
    <property type="molecule type" value="Genomic_DNA"/>
</dbReference>
<dbReference type="Proteomes" id="UP000192582">
    <property type="component" value="Unassembled WGS sequence"/>
</dbReference>